<dbReference type="Proteomes" id="UP000603545">
    <property type="component" value="Unassembled WGS sequence"/>
</dbReference>
<proteinExistence type="predicted"/>
<reference evidence="1 2" key="1">
    <citation type="submission" date="2020-08" db="EMBL/GenBank/DDBJ databases">
        <title>Bridging the membrane lipid divide: bacteria of the FCB group superphylum have the potential to synthesize archaeal ether lipids.</title>
        <authorList>
            <person name="Villanueva L."/>
            <person name="Von Meijenfeldt F.A.B."/>
            <person name="Westbye A.B."/>
            <person name="Yadav S."/>
            <person name="Hopmans E.C."/>
            <person name="Dutilh B.E."/>
            <person name="Sinninghe Damste J.S."/>
        </authorList>
    </citation>
    <scope>NUCLEOTIDE SEQUENCE [LARGE SCALE GENOMIC DNA]</scope>
    <source>
        <strain evidence="1">NIOZ-UU82</strain>
    </source>
</reference>
<organism evidence="1 2">
    <name type="scientific">Candidatus Desulfaltia bathyphila</name>
    <dbReference type="NCBI Taxonomy" id="2841697"/>
    <lineage>
        <taxon>Bacteria</taxon>
        <taxon>Pseudomonadati</taxon>
        <taxon>Thermodesulfobacteriota</taxon>
        <taxon>Desulfobacteria</taxon>
        <taxon>Desulfobacterales</taxon>
        <taxon>Desulfobacterales incertae sedis</taxon>
        <taxon>Candidatus Desulfaltia</taxon>
    </lineage>
</organism>
<dbReference type="AlphaFoldDB" id="A0A8J6N4W0"/>
<comment type="caution">
    <text evidence="1">The sequence shown here is derived from an EMBL/GenBank/DDBJ whole genome shotgun (WGS) entry which is preliminary data.</text>
</comment>
<protein>
    <submittedName>
        <fullName evidence="1">Uncharacterized protein</fullName>
    </submittedName>
</protein>
<gene>
    <name evidence="1" type="ORF">H8E80_09975</name>
</gene>
<sequence length="60" mass="6928">MEQFSFYNVTMEAKAAVARMAKSGIKVAEYMTELPKRELLEQKLYKAVEMARERLEVKAA</sequence>
<name>A0A8J6N4W0_9BACT</name>
<dbReference type="EMBL" id="JACNLL010000098">
    <property type="protein sequence ID" value="MBC8200349.1"/>
    <property type="molecule type" value="Genomic_DNA"/>
</dbReference>
<evidence type="ECO:0000313" key="1">
    <source>
        <dbReference type="EMBL" id="MBC8200349.1"/>
    </source>
</evidence>
<accession>A0A8J6N4W0</accession>
<evidence type="ECO:0000313" key="2">
    <source>
        <dbReference type="Proteomes" id="UP000603545"/>
    </source>
</evidence>